<reference evidence="1 2" key="1">
    <citation type="submission" date="2015-07" db="EMBL/GenBank/DDBJ databases">
        <title>Draft Genome Sequence of Malassezia furfur CBS1878 and Malassezia pachydermatis CBS1879.</title>
        <authorList>
            <person name="Triana S."/>
            <person name="Ohm R."/>
            <person name="Gonzalez A."/>
            <person name="DeCock H."/>
            <person name="Restrepo S."/>
            <person name="Celis A."/>
        </authorList>
    </citation>
    <scope>NUCLEOTIDE SEQUENCE [LARGE SCALE GENOMIC DNA]</scope>
    <source>
        <strain evidence="1 2">CBS 1879</strain>
    </source>
</reference>
<dbReference type="RefSeq" id="XP_017994187.1">
    <property type="nucleotide sequence ID" value="XM_018137487.1"/>
</dbReference>
<dbReference type="GO" id="GO:0006406">
    <property type="term" value="P:mRNA export from nucleus"/>
    <property type="evidence" value="ECO:0007669"/>
    <property type="project" value="InterPro"/>
</dbReference>
<dbReference type="GO" id="GO:0005643">
    <property type="term" value="C:nuclear pore"/>
    <property type="evidence" value="ECO:0007669"/>
    <property type="project" value="InterPro"/>
</dbReference>
<gene>
    <name evidence="1" type="ORF">Malapachy_3006</name>
</gene>
<accession>A0A0M9VRJ8</accession>
<evidence type="ECO:0000313" key="1">
    <source>
        <dbReference type="EMBL" id="KOS16555.1"/>
    </source>
</evidence>
<dbReference type="InterPro" id="IPR038212">
    <property type="entry name" value="TF_EnY2_sf"/>
</dbReference>
<dbReference type="InterPro" id="IPR018783">
    <property type="entry name" value="TF_ENY2"/>
</dbReference>
<dbReference type="STRING" id="77020.A0A0M9VRJ8"/>
<organism evidence="1 2">
    <name type="scientific">Malassezia pachydermatis</name>
    <dbReference type="NCBI Taxonomy" id="77020"/>
    <lineage>
        <taxon>Eukaryota</taxon>
        <taxon>Fungi</taxon>
        <taxon>Dikarya</taxon>
        <taxon>Basidiomycota</taxon>
        <taxon>Ustilaginomycotina</taxon>
        <taxon>Malasseziomycetes</taxon>
        <taxon>Malasseziales</taxon>
        <taxon>Malasseziaceae</taxon>
        <taxon>Malassezia</taxon>
    </lineage>
</organism>
<dbReference type="OrthoDB" id="6221744at2759"/>
<keyword evidence="2" id="KW-1185">Reference proteome</keyword>
<proteinExistence type="predicted"/>
<dbReference type="Pfam" id="PF10163">
    <property type="entry name" value="EnY2"/>
    <property type="match status" value="1"/>
</dbReference>
<name>A0A0M9VRJ8_9BASI</name>
<dbReference type="Proteomes" id="UP000037751">
    <property type="component" value="Unassembled WGS sequence"/>
</dbReference>
<dbReference type="PANTHER" id="PTHR12514">
    <property type="entry name" value="ENHANCER OF YELLOW 2 TRANSCRIPTION FACTOR"/>
    <property type="match status" value="1"/>
</dbReference>
<dbReference type="GO" id="GO:0000124">
    <property type="term" value="C:SAGA complex"/>
    <property type="evidence" value="ECO:0007669"/>
    <property type="project" value="InterPro"/>
</dbReference>
<dbReference type="AlphaFoldDB" id="A0A0M9VRJ8"/>
<dbReference type="VEuPathDB" id="FungiDB:Malapachy_3006"/>
<comment type="caution">
    <text evidence="1">The sequence shown here is derived from an EMBL/GenBank/DDBJ whole genome shotgun (WGS) entry which is preliminary data.</text>
</comment>
<protein>
    <submittedName>
        <fullName evidence="1">Transcription factor e 2</fullName>
    </submittedName>
</protein>
<dbReference type="EMBL" id="LGAV01000001">
    <property type="protein sequence ID" value="KOS16555.1"/>
    <property type="molecule type" value="Genomic_DNA"/>
</dbReference>
<dbReference type="GO" id="GO:0003713">
    <property type="term" value="F:transcription coactivator activity"/>
    <property type="evidence" value="ECO:0007669"/>
    <property type="project" value="InterPro"/>
</dbReference>
<dbReference type="GeneID" id="28729363"/>
<evidence type="ECO:0000313" key="2">
    <source>
        <dbReference type="Proteomes" id="UP000037751"/>
    </source>
</evidence>
<sequence length="101" mass="11528">MSDQDNGESCEQLLNLLHQRLIATGEWSSLLMQLRQMLEDSGWEAKLRDHAEQEARSQESLHLATMVDKLGTYAHDTFPESIRASIGAKLRDFLDRNLEDA</sequence>
<dbReference type="Gene3D" id="1.10.246.140">
    <property type="match status" value="1"/>
</dbReference>